<evidence type="ECO:0000256" key="2">
    <source>
        <dbReference type="SAM" id="MobiDB-lite"/>
    </source>
</evidence>
<accession>G7LDR0</accession>
<feature type="compositionally biased region" description="Polar residues" evidence="2">
    <location>
        <begin position="42"/>
        <end position="61"/>
    </location>
</feature>
<dbReference type="PaxDb" id="3880-AET03018"/>
<keyword evidence="1" id="KW-0175">Coiled coil</keyword>
<gene>
    <name evidence="3" type="ordered locus">MTR_8g061160</name>
</gene>
<feature type="region of interest" description="Disordered" evidence="2">
    <location>
        <begin position="42"/>
        <end position="65"/>
    </location>
</feature>
<name>G7LDR0_MEDTR</name>
<evidence type="ECO:0000313" key="3">
    <source>
        <dbReference type="EMBL" id="AET03018.1"/>
    </source>
</evidence>
<dbReference type="Proteomes" id="UP000002051">
    <property type="component" value="Chromosome 8"/>
</dbReference>
<dbReference type="EMBL" id="CM001224">
    <property type="protein sequence ID" value="AET03018.1"/>
    <property type="molecule type" value="Genomic_DNA"/>
</dbReference>
<evidence type="ECO:0000256" key="1">
    <source>
        <dbReference type="SAM" id="Coils"/>
    </source>
</evidence>
<sequence length="98" mass="10704">MADRVDALEEQMVDVKTTLEALAQQMQQQILVLSELSKQIGQKGGTQESNLSMGESSQGESRLSGKKVKLPLCSKVMTLLHGSHELRSTSMCKTPPMT</sequence>
<evidence type="ECO:0000313" key="4">
    <source>
        <dbReference type="EnsemblPlants" id="AET03018"/>
    </source>
</evidence>
<dbReference type="EnsemblPlants" id="AET03018">
    <property type="protein sequence ID" value="AET03018"/>
    <property type="gene ID" value="MTR_8g061160"/>
</dbReference>
<dbReference type="AlphaFoldDB" id="G7LDR0"/>
<reference evidence="4" key="3">
    <citation type="submission" date="2015-04" db="UniProtKB">
        <authorList>
            <consortium name="EnsemblPlants"/>
        </authorList>
    </citation>
    <scope>IDENTIFICATION</scope>
    <source>
        <strain evidence="4">cv. Jemalong A17</strain>
    </source>
</reference>
<protein>
    <submittedName>
        <fullName evidence="3 4">Uncharacterized protein</fullName>
    </submittedName>
</protein>
<organism evidence="3 5">
    <name type="scientific">Medicago truncatula</name>
    <name type="common">Barrel medic</name>
    <name type="synonym">Medicago tribuloides</name>
    <dbReference type="NCBI Taxonomy" id="3880"/>
    <lineage>
        <taxon>Eukaryota</taxon>
        <taxon>Viridiplantae</taxon>
        <taxon>Streptophyta</taxon>
        <taxon>Embryophyta</taxon>
        <taxon>Tracheophyta</taxon>
        <taxon>Spermatophyta</taxon>
        <taxon>Magnoliopsida</taxon>
        <taxon>eudicotyledons</taxon>
        <taxon>Gunneridae</taxon>
        <taxon>Pentapetalae</taxon>
        <taxon>rosids</taxon>
        <taxon>fabids</taxon>
        <taxon>Fabales</taxon>
        <taxon>Fabaceae</taxon>
        <taxon>Papilionoideae</taxon>
        <taxon>50 kb inversion clade</taxon>
        <taxon>NPAAA clade</taxon>
        <taxon>Hologalegina</taxon>
        <taxon>IRL clade</taxon>
        <taxon>Trifolieae</taxon>
        <taxon>Medicago</taxon>
    </lineage>
</organism>
<evidence type="ECO:0000313" key="5">
    <source>
        <dbReference type="Proteomes" id="UP000002051"/>
    </source>
</evidence>
<dbReference type="HOGENOM" id="CLU_2336888_0_0_1"/>
<reference evidence="3 5" key="2">
    <citation type="journal article" date="2014" name="BMC Genomics">
        <title>An improved genome release (version Mt4.0) for the model legume Medicago truncatula.</title>
        <authorList>
            <person name="Tang H."/>
            <person name="Krishnakumar V."/>
            <person name="Bidwell S."/>
            <person name="Rosen B."/>
            <person name="Chan A."/>
            <person name="Zhou S."/>
            <person name="Gentzbittel L."/>
            <person name="Childs K.L."/>
            <person name="Yandell M."/>
            <person name="Gundlach H."/>
            <person name="Mayer K.F."/>
            <person name="Schwartz D.C."/>
            <person name="Town C.D."/>
        </authorList>
    </citation>
    <scope>GENOME REANNOTATION</scope>
    <source>
        <strain evidence="4 5">cv. Jemalong A17</strain>
    </source>
</reference>
<feature type="coiled-coil region" evidence="1">
    <location>
        <begin position="5"/>
        <end position="39"/>
    </location>
</feature>
<reference evidence="3 5" key="1">
    <citation type="journal article" date="2011" name="Nature">
        <title>The Medicago genome provides insight into the evolution of rhizobial symbioses.</title>
        <authorList>
            <person name="Young N.D."/>
            <person name="Debelle F."/>
            <person name="Oldroyd G.E."/>
            <person name="Geurts R."/>
            <person name="Cannon S.B."/>
            <person name="Udvardi M.K."/>
            <person name="Benedito V.A."/>
            <person name="Mayer K.F."/>
            <person name="Gouzy J."/>
            <person name="Schoof H."/>
            <person name="Van de Peer Y."/>
            <person name="Proost S."/>
            <person name="Cook D.R."/>
            <person name="Meyers B.C."/>
            <person name="Spannagl M."/>
            <person name="Cheung F."/>
            <person name="De Mita S."/>
            <person name="Krishnakumar V."/>
            <person name="Gundlach H."/>
            <person name="Zhou S."/>
            <person name="Mudge J."/>
            <person name="Bharti A.K."/>
            <person name="Murray J.D."/>
            <person name="Naoumkina M.A."/>
            <person name="Rosen B."/>
            <person name="Silverstein K.A."/>
            <person name="Tang H."/>
            <person name="Rombauts S."/>
            <person name="Zhao P.X."/>
            <person name="Zhou P."/>
            <person name="Barbe V."/>
            <person name="Bardou P."/>
            <person name="Bechner M."/>
            <person name="Bellec A."/>
            <person name="Berger A."/>
            <person name="Berges H."/>
            <person name="Bidwell S."/>
            <person name="Bisseling T."/>
            <person name="Choisne N."/>
            <person name="Couloux A."/>
            <person name="Denny R."/>
            <person name="Deshpande S."/>
            <person name="Dai X."/>
            <person name="Doyle J.J."/>
            <person name="Dudez A.M."/>
            <person name="Farmer A.D."/>
            <person name="Fouteau S."/>
            <person name="Franken C."/>
            <person name="Gibelin C."/>
            <person name="Gish J."/>
            <person name="Goldstein S."/>
            <person name="Gonzalez A.J."/>
            <person name="Green P.J."/>
            <person name="Hallab A."/>
            <person name="Hartog M."/>
            <person name="Hua A."/>
            <person name="Humphray S.J."/>
            <person name="Jeong D.H."/>
            <person name="Jing Y."/>
            <person name="Jocker A."/>
            <person name="Kenton S.M."/>
            <person name="Kim D.J."/>
            <person name="Klee K."/>
            <person name="Lai H."/>
            <person name="Lang C."/>
            <person name="Lin S."/>
            <person name="Macmil S.L."/>
            <person name="Magdelenat G."/>
            <person name="Matthews L."/>
            <person name="McCorrison J."/>
            <person name="Monaghan E.L."/>
            <person name="Mun J.H."/>
            <person name="Najar F.Z."/>
            <person name="Nicholson C."/>
            <person name="Noirot C."/>
            <person name="O'Bleness M."/>
            <person name="Paule C.R."/>
            <person name="Poulain J."/>
            <person name="Prion F."/>
            <person name="Qin B."/>
            <person name="Qu C."/>
            <person name="Retzel E.F."/>
            <person name="Riddle C."/>
            <person name="Sallet E."/>
            <person name="Samain S."/>
            <person name="Samson N."/>
            <person name="Sanders I."/>
            <person name="Saurat O."/>
            <person name="Scarpelli C."/>
            <person name="Schiex T."/>
            <person name="Segurens B."/>
            <person name="Severin A.J."/>
            <person name="Sherrier D.J."/>
            <person name="Shi R."/>
            <person name="Sims S."/>
            <person name="Singer S.R."/>
            <person name="Sinharoy S."/>
            <person name="Sterck L."/>
            <person name="Viollet A."/>
            <person name="Wang B.B."/>
            <person name="Wang K."/>
            <person name="Wang M."/>
            <person name="Wang X."/>
            <person name="Warfsmann J."/>
            <person name="Weissenbach J."/>
            <person name="White D.D."/>
            <person name="White J.D."/>
            <person name="Wiley G.B."/>
            <person name="Wincker P."/>
            <person name="Xing Y."/>
            <person name="Yang L."/>
            <person name="Yao Z."/>
            <person name="Ying F."/>
            <person name="Zhai J."/>
            <person name="Zhou L."/>
            <person name="Zuber A."/>
            <person name="Denarie J."/>
            <person name="Dixon R.A."/>
            <person name="May G.D."/>
            <person name="Schwartz D.C."/>
            <person name="Rogers J."/>
            <person name="Quetier F."/>
            <person name="Town C.D."/>
            <person name="Roe B.A."/>
        </authorList>
    </citation>
    <scope>NUCLEOTIDE SEQUENCE [LARGE SCALE GENOMIC DNA]</scope>
    <source>
        <strain evidence="3">A17</strain>
        <strain evidence="4 5">cv. Jemalong A17</strain>
    </source>
</reference>
<keyword evidence="5" id="KW-1185">Reference proteome</keyword>
<proteinExistence type="predicted"/>